<keyword evidence="17" id="KW-0131">Cell cycle</keyword>
<keyword evidence="6" id="KW-0573">Peptidoglycan synthesis</keyword>
<dbReference type="GO" id="GO:0015648">
    <property type="term" value="F:lipid-linked peptidoglycan transporter activity"/>
    <property type="evidence" value="ECO:0007669"/>
    <property type="project" value="TreeGrafter"/>
</dbReference>
<evidence type="ECO:0000256" key="4">
    <source>
        <dbReference type="ARBA" id="ARBA00022692"/>
    </source>
</evidence>
<evidence type="ECO:0000313" key="17">
    <source>
        <dbReference type="EMBL" id="MQT13790.1"/>
    </source>
</evidence>
<keyword evidence="8 16" id="KW-0472">Membrane</keyword>
<comment type="caution">
    <text evidence="17">The sequence shown here is derived from an EMBL/GenBank/DDBJ whole genome shotgun (WGS) entry which is preliminary data.</text>
</comment>
<comment type="similarity">
    <text evidence="11">Belongs to the SEDS family. FtsW subfamily.</text>
</comment>
<keyword evidence="2" id="KW-0328">Glycosyltransferase</keyword>
<accession>A0A6A7Y3T2</accession>
<name>A0A6A7Y3T2_9HYPH</name>
<evidence type="ECO:0000256" key="9">
    <source>
        <dbReference type="ARBA" id="ARBA00032370"/>
    </source>
</evidence>
<evidence type="ECO:0000256" key="1">
    <source>
        <dbReference type="ARBA" id="ARBA00004141"/>
    </source>
</evidence>
<dbReference type="Pfam" id="PF01098">
    <property type="entry name" value="FTSW_RODA_SPOVE"/>
    <property type="match status" value="1"/>
</dbReference>
<dbReference type="GO" id="GO:0008955">
    <property type="term" value="F:peptidoglycan glycosyltransferase activity"/>
    <property type="evidence" value="ECO:0007669"/>
    <property type="project" value="UniProtKB-EC"/>
</dbReference>
<evidence type="ECO:0000256" key="15">
    <source>
        <dbReference type="ARBA" id="ARBA00049902"/>
    </source>
</evidence>
<comment type="catalytic activity">
    <reaction evidence="15">
        <text>[GlcNAc-(1-&gt;4)-Mur2Ac(oyl-L-Ala-gamma-D-Glu-L-Lys-D-Ala-D-Ala)](n)-di-trans,octa-cis-undecaprenyl diphosphate + beta-D-GlcNAc-(1-&gt;4)-Mur2Ac(oyl-L-Ala-gamma-D-Glu-L-Lys-D-Ala-D-Ala)-di-trans,octa-cis-undecaprenyl diphosphate = [GlcNAc-(1-&gt;4)-Mur2Ac(oyl-L-Ala-gamma-D-Glu-L-Lys-D-Ala-D-Ala)](n+1)-di-trans,octa-cis-undecaprenyl diphosphate + di-trans,octa-cis-undecaprenyl diphosphate + H(+)</text>
        <dbReference type="Rhea" id="RHEA:23708"/>
        <dbReference type="Rhea" id="RHEA-COMP:9602"/>
        <dbReference type="Rhea" id="RHEA-COMP:9603"/>
        <dbReference type="ChEBI" id="CHEBI:15378"/>
        <dbReference type="ChEBI" id="CHEBI:58405"/>
        <dbReference type="ChEBI" id="CHEBI:60033"/>
        <dbReference type="ChEBI" id="CHEBI:78435"/>
        <dbReference type="EC" id="2.4.99.28"/>
    </reaction>
</comment>
<keyword evidence="4 16" id="KW-0812">Transmembrane</keyword>
<dbReference type="AlphaFoldDB" id="A0A6A7Y3T2"/>
<dbReference type="GO" id="GO:0032153">
    <property type="term" value="C:cell division site"/>
    <property type="evidence" value="ECO:0007669"/>
    <property type="project" value="TreeGrafter"/>
</dbReference>
<evidence type="ECO:0000256" key="12">
    <source>
        <dbReference type="ARBA" id="ARBA00041185"/>
    </source>
</evidence>
<dbReference type="PANTHER" id="PTHR30474:SF2">
    <property type="entry name" value="PEPTIDOGLYCAN GLYCOSYLTRANSFERASE FTSW-RELATED"/>
    <property type="match status" value="1"/>
</dbReference>
<feature type="transmembrane region" description="Helical" evidence="16">
    <location>
        <begin position="20"/>
        <end position="39"/>
    </location>
</feature>
<feature type="transmembrane region" description="Helical" evidence="16">
    <location>
        <begin position="114"/>
        <end position="137"/>
    </location>
</feature>
<evidence type="ECO:0000256" key="2">
    <source>
        <dbReference type="ARBA" id="ARBA00022676"/>
    </source>
</evidence>
<keyword evidence="18" id="KW-1185">Reference proteome</keyword>
<evidence type="ECO:0000256" key="16">
    <source>
        <dbReference type="SAM" id="Phobius"/>
    </source>
</evidence>
<keyword evidence="3" id="KW-0808">Transferase</keyword>
<dbReference type="GO" id="GO:0009252">
    <property type="term" value="P:peptidoglycan biosynthetic process"/>
    <property type="evidence" value="ECO:0007669"/>
    <property type="project" value="UniProtKB-KW"/>
</dbReference>
<dbReference type="EC" id="2.4.99.28" evidence="14"/>
<evidence type="ECO:0000313" key="18">
    <source>
        <dbReference type="Proteomes" id="UP000332515"/>
    </source>
</evidence>
<feature type="transmembrane region" description="Helical" evidence="16">
    <location>
        <begin position="173"/>
        <end position="193"/>
    </location>
</feature>
<dbReference type="GO" id="GO:0005886">
    <property type="term" value="C:plasma membrane"/>
    <property type="evidence" value="ECO:0007669"/>
    <property type="project" value="TreeGrafter"/>
</dbReference>
<evidence type="ECO:0000256" key="14">
    <source>
        <dbReference type="ARBA" id="ARBA00044770"/>
    </source>
</evidence>
<feature type="transmembrane region" description="Helical" evidence="16">
    <location>
        <begin position="341"/>
        <end position="362"/>
    </location>
</feature>
<evidence type="ECO:0000256" key="6">
    <source>
        <dbReference type="ARBA" id="ARBA00022984"/>
    </source>
</evidence>
<evidence type="ECO:0000256" key="5">
    <source>
        <dbReference type="ARBA" id="ARBA00022960"/>
    </source>
</evidence>
<evidence type="ECO:0000256" key="7">
    <source>
        <dbReference type="ARBA" id="ARBA00022989"/>
    </source>
</evidence>
<organism evidence="17 18">
    <name type="scientific">Segnochrobactrum spirostomi</name>
    <dbReference type="NCBI Taxonomy" id="2608987"/>
    <lineage>
        <taxon>Bacteria</taxon>
        <taxon>Pseudomonadati</taxon>
        <taxon>Pseudomonadota</taxon>
        <taxon>Alphaproteobacteria</taxon>
        <taxon>Hyphomicrobiales</taxon>
        <taxon>Segnochrobactraceae</taxon>
        <taxon>Segnochrobactrum</taxon>
    </lineage>
</organism>
<protein>
    <recommendedName>
        <fullName evidence="12">Probable peptidoglycan glycosyltransferase FtsW</fullName>
        <ecNumber evidence="14">2.4.99.28</ecNumber>
    </recommendedName>
    <alternativeName>
        <fullName evidence="13">Cell division protein FtsW</fullName>
    </alternativeName>
    <alternativeName>
        <fullName evidence="10">Cell wall polymerase</fullName>
    </alternativeName>
    <alternativeName>
        <fullName evidence="9">Peptidoglycan polymerase</fullName>
    </alternativeName>
</protein>
<dbReference type="Proteomes" id="UP000332515">
    <property type="component" value="Unassembled WGS sequence"/>
</dbReference>
<evidence type="ECO:0000256" key="11">
    <source>
        <dbReference type="ARBA" id="ARBA00038053"/>
    </source>
</evidence>
<evidence type="ECO:0000256" key="8">
    <source>
        <dbReference type="ARBA" id="ARBA00023136"/>
    </source>
</evidence>
<dbReference type="RefSeq" id="WP_153483079.1">
    <property type="nucleotide sequence ID" value="NZ_VWNA01000001.1"/>
</dbReference>
<feature type="transmembrane region" description="Helical" evidence="16">
    <location>
        <begin position="304"/>
        <end position="329"/>
    </location>
</feature>
<keyword evidence="17" id="KW-0132">Cell division</keyword>
<proteinExistence type="inferred from homology"/>
<feature type="transmembrane region" description="Helical" evidence="16">
    <location>
        <begin position="149"/>
        <end position="166"/>
    </location>
</feature>
<dbReference type="EMBL" id="VWNA01000001">
    <property type="protein sequence ID" value="MQT13790.1"/>
    <property type="molecule type" value="Genomic_DNA"/>
</dbReference>
<dbReference type="GO" id="GO:0008360">
    <property type="term" value="P:regulation of cell shape"/>
    <property type="evidence" value="ECO:0007669"/>
    <property type="project" value="UniProtKB-KW"/>
</dbReference>
<gene>
    <name evidence="17" type="ORF">F0357_14300</name>
</gene>
<feature type="transmembrane region" description="Helical" evidence="16">
    <location>
        <begin position="83"/>
        <end position="102"/>
    </location>
</feature>
<reference evidence="17 18" key="1">
    <citation type="submission" date="2019-09" db="EMBL/GenBank/DDBJ databases">
        <title>Segnochrobactrum spirostomi gen. nov., sp. nov., isolated from the ciliate Spirostomum cf. yagiui and description of a novel family, Segnochrobactraceae fam. nov. within the order Rhizobiales of the class Alphaproteobacteria.</title>
        <authorList>
            <person name="Akter S."/>
            <person name="Shazib S.U.A."/>
            <person name="Shin M.K."/>
        </authorList>
    </citation>
    <scope>NUCLEOTIDE SEQUENCE [LARGE SCALE GENOMIC DNA]</scope>
    <source>
        <strain evidence="17 18">Sp-1</strain>
    </source>
</reference>
<sequence>MVSRTDRSRFAEWWWTIDKFLLIALLALVFGGVVLSFAASPSVADRIGAPTYHFVQRQAAFAIPAIAVMIGVSMLSPRQVRKTAFILYGVMLLLTIATLFFGTEIKGSRRWLNLIGMSIQPTEFLKPAFVILIAYMLDEVGSRRFEIPGKPVAAFILVMTLAPVVAQPDLGQAMLLSIVWCSLFFLAGLPWLWTVMLAGLGATGLAGAYVVFPHVAGRINRFLDPAGKDTFQVDTALDAFQAGGWLGVGPGEGTVKQILPDAHTDFVFAVTAEEFGLIVCMGLVAVFAFVVLRSLSHARDEPDGFVRLAASGLAILFGVQACINIAVNLHLMPAKGMTLPFISYGGSSLVAIGLEMGFLLALTRRRPRIDAALRSPVFLTRRENAA</sequence>
<keyword evidence="7 16" id="KW-1133">Transmembrane helix</keyword>
<evidence type="ECO:0000256" key="3">
    <source>
        <dbReference type="ARBA" id="ARBA00022679"/>
    </source>
</evidence>
<comment type="subcellular location">
    <subcellularLocation>
        <location evidence="1">Membrane</location>
        <topology evidence="1">Multi-pass membrane protein</topology>
    </subcellularLocation>
</comment>
<evidence type="ECO:0000256" key="13">
    <source>
        <dbReference type="ARBA" id="ARBA00041418"/>
    </source>
</evidence>
<dbReference type="PANTHER" id="PTHR30474">
    <property type="entry name" value="CELL CYCLE PROTEIN"/>
    <property type="match status" value="1"/>
</dbReference>
<evidence type="ECO:0000256" key="10">
    <source>
        <dbReference type="ARBA" id="ARBA00033270"/>
    </source>
</evidence>
<dbReference type="GO" id="GO:0051301">
    <property type="term" value="P:cell division"/>
    <property type="evidence" value="ECO:0007669"/>
    <property type="project" value="UniProtKB-KW"/>
</dbReference>
<feature type="transmembrane region" description="Helical" evidence="16">
    <location>
        <begin position="59"/>
        <end position="77"/>
    </location>
</feature>
<keyword evidence="5" id="KW-0133">Cell shape</keyword>
<feature type="transmembrane region" description="Helical" evidence="16">
    <location>
        <begin position="275"/>
        <end position="292"/>
    </location>
</feature>
<dbReference type="InterPro" id="IPR001182">
    <property type="entry name" value="FtsW/RodA"/>
</dbReference>